<evidence type="ECO:0000313" key="2">
    <source>
        <dbReference type="EMBL" id="KAK8886659.1"/>
    </source>
</evidence>
<evidence type="ECO:0000256" key="1">
    <source>
        <dbReference type="SAM" id="MobiDB-lite"/>
    </source>
</evidence>
<dbReference type="EMBL" id="JAPFFF010000007">
    <property type="protein sequence ID" value="KAK8886659.1"/>
    <property type="molecule type" value="Genomic_DNA"/>
</dbReference>
<protein>
    <submittedName>
        <fullName evidence="2">Uncharacterized protein</fullName>
    </submittedName>
</protein>
<feature type="compositionally biased region" description="Polar residues" evidence="1">
    <location>
        <begin position="686"/>
        <end position="703"/>
    </location>
</feature>
<feature type="compositionally biased region" description="Basic and acidic residues" evidence="1">
    <location>
        <begin position="232"/>
        <end position="244"/>
    </location>
</feature>
<name>A0ABR2K6G8_9EUKA</name>
<evidence type="ECO:0000313" key="3">
    <source>
        <dbReference type="Proteomes" id="UP001470230"/>
    </source>
</evidence>
<keyword evidence="3" id="KW-1185">Reference proteome</keyword>
<gene>
    <name evidence="2" type="ORF">M9Y10_042125</name>
</gene>
<dbReference type="Proteomes" id="UP001470230">
    <property type="component" value="Unassembled WGS sequence"/>
</dbReference>
<dbReference type="PANTHER" id="PTHR36812:SF9">
    <property type="entry name" value="MYB-LIKE PROTEIN X ISOFORM X1"/>
    <property type="match status" value="1"/>
</dbReference>
<feature type="compositionally biased region" description="Acidic residues" evidence="1">
    <location>
        <begin position="197"/>
        <end position="212"/>
    </location>
</feature>
<reference evidence="2 3" key="1">
    <citation type="submission" date="2024-04" db="EMBL/GenBank/DDBJ databases">
        <title>Tritrichomonas musculus Genome.</title>
        <authorList>
            <person name="Alves-Ferreira E."/>
            <person name="Grigg M."/>
            <person name="Lorenzi H."/>
            <person name="Galac M."/>
        </authorList>
    </citation>
    <scope>NUCLEOTIDE SEQUENCE [LARGE SCALE GENOMIC DNA]</scope>
    <source>
        <strain evidence="2 3">EAF2021</strain>
    </source>
</reference>
<feature type="region of interest" description="Disordered" evidence="1">
    <location>
        <begin position="174"/>
        <end position="244"/>
    </location>
</feature>
<accession>A0ABR2K6G8</accession>
<comment type="caution">
    <text evidence="2">The sequence shown here is derived from an EMBL/GenBank/DDBJ whole genome shotgun (WGS) entry which is preliminary data.</text>
</comment>
<dbReference type="PANTHER" id="PTHR36812">
    <property type="entry name" value="NEUROFILAMENT TRIPLET M PROTEIN-LIKE PROTEIN"/>
    <property type="match status" value="1"/>
</dbReference>
<organism evidence="2 3">
    <name type="scientific">Tritrichomonas musculus</name>
    <dbReference type="NCBI Taxonomy" id="1915356"/>
    <lineage>
        <taxon>Eukaryota</taxon>
        <taxon>Metamonada</taxon>
        <taxon>Parabasalia</taxon>
        <taxon>Tritrichomonadida</taxon>
        <taxon>Tritrichomonadidae</taxon>
        <taxon>Tritrichomonas</taxon>
    </lineage>
</organism>
<feature type="compositionally biased region" description="Acidic residues" evidence="1">
    <location>
        <begin position="712"/>
        <end position="740"/>
    </location>
</feature>
<sequence>MGTESSIENTPTNSYINNLLSLDYTEDYHFWYEYLKNSPDRLLRPPPSPDNPNDLGSQVVPPDARFLFEVAEKKSKNFENFILTSIKEITDAAKVTEARNSPDDDDTDNNNRYDLTNEQNLNAIHFALTTLPTALTLLLKNKKFVSSLAFLDSGVFDEVVKVFPDASEFSKRKKKVKKSKKIEKQQINQQQTANEKNEEEDEKDDEEKENENETSNQAQTATAQPQKKKKKLSPERQLRKNERLHYLHMRRQRGSIFSLLTGSLIDLLFKSGLTISINKSPNSNDKTPFWCHSSFHVDQIRYDIVHNLVFLSSIIDSSSIYKLQKPVTSFIESFSSHEKEFPLTQFLISITNMEFATATARHEPITSRLLQNCIALVISLFQFTSIKESLRSIDARTFARVFFAPKKVVKKSKDENNTENTFERLFGHFLIRSPNKLYVEWISLLFISFFSNQTFLKQVVRCPSAAKEVIEFILSQPVVEQGSGKVSYIHSVILTTLLFILQNAPPPPELQLQLKKAKEEALAKSEVNDQNPPKNENTTKKRKKLTAAEKEAIKLEFKKRYFITYLDDPFAPTNTNSDQKTHLDDDGSGLADFIVNKLLNFCQTETFLPSFICALHLIVPHITDFTLETALNIFKLYEKSPPEVKSQFLDIFATVVQIPKRHSSIKTIILMKTNLFKSSAFTETTAKSAPSKSRQQSKSAKPSSKNKRKNDDVDDDDEDSDDDNDYDEYEDDEDDDEEEENKGSTKSEQMKILHKFISRCKKILLKKVSSNEHKTIDINQIADVMCKMNIKLKKMFPNRKSFLKHPVTNGAEIEKAWGEWAILICKKTSLNELKSLRMVADMQE</sequence>
<feature type="region of interest" description="Disordered" evidence="1">
    <location>
        <begin position="523"/>
        <end position="545"/>
    </location>
</feature>
<proteinExistence type="predicted"/>
<feature type="region of interest" description="Disordered" evidence="1">
    <location>
        <begin position="686"/>
        <end position="748"/>
    </location>
</feature>